<evidence type="ECO:0000313" key="6">
    <source>
        <dbReference type="EMBL" id="KAF1020516.1"/>
    </source>
</evidence>
<accession>A0A7V8FN18</accession>
<feature type="domain" description="Phospholipid/glycerol acyltransferase" evidence="5">
    <location>
        <begin position="74"/>
        <end position="189"/>
    </location>
</feature>
<keyword evidence="4" id="KW-0472">Membrane</keyword>
<evidence type="ECO:0000256" key="1">
    <source>
        <dbReference type="ARBA" id="ARBA00005189"/>
    </source>
</evidence>
<dbReference type="SMART" id="SM00563">
    <property type="entry name" value="PlsC"/>
    <property type="match status" value="1"/>
</dbReference>
<keyword evidence="4" id="KW-0812">Transmembrane</keyword>
<comment type="pathway">
    <text evidence="1">Lipid metabolism.</text>
</comment>
<dbReference type="Proteomes" id="UP000461670">
    <property type="component" value="Unassembled WGS sequence"/>
</dbReference>
<sequence length="243" mass="27349">MAFFRSVLHFLWLVVTVIPWAIVVMIASIFLRGEPLYRLTIVWNALVRWGTEVILGVRIRVHGLENLPAAPAPAILLAKHQSAYETIVLPVIQSRTVAYVFKRELLRIPFFGWALGRLDMVHIDRQQGAQAFLKVAKQGKQLLDKGLIVIMFPEGTRVARGQKGRYKSGGTRLAIQTNTPIYPMALTTGRCWPARGFVKHAGTVEFSIGPAILPAGRQPDELMDEVEAWIEAETRRLDPEAYR</sequence>
<feature type="transmembrane region" description="Helical" evidence="4">
    <location>
        <begin position="6"/>
        <end position="31"/>
    </location>
</feature>
<dbReference type="GO" id="GO:0003841">
    <property type="term" value="F:1-acylglycerol-3-phosphate O-acyltransferase activity"/>
    <property type="evidence" value="ECO:0007669"/>
    <property type="project" value="TreeGrafter"/>
</dbReference>
<comment type="caution">
    <text evidence="6">The sequence shown here is derived from an EMBL/GenBank/DDBJ whole genome shotgun (WGS) entry which is preliminary data.</text>
</comment>
<dbReference type="PANTHER" id="PTHR10434:SF40">
    <property type="entry name" value="1-ACYL-SN-GLYCEROL-3-PHOSPHATE ACYLTRANSFERASE"/>
    <property type="match status" value="1"/>
</dbReference>
<gene>
    <name evidence="6" type="primary">plsC_2</name>
    <name evidence="6" type="ORF">GAK30_02448</name>
</gene>
<organism evidence="6 7">
    <name type="scientific">Paracidovorax wautersii</name>
    <dbReference type="NCBI Taxonomy" id="1177982"/>
    <lineage>
        <taxon>Bacteria</taxon>
        <taxon>Pseudomonadati</taxon>
        <taxon>Pseudomonadota</taxon>
        <taxon>Betaproteobacteria</taxon>
        <taxon>Burkholderiales</taxon>
        <taxon>Comamonadaceae</taxon>
        <taxon>Paracidovorax</taxon>
    </lineage>
</organism>
<keyword evidence="4" id="KW-1133">Transmembrane helix</keyword>
<evidence type="ECO:0000256" key="3">
    <source>
        <dbReference type="ARBA" id="ARBA00023315"/>
    </source>
</evidence>
<evidence type="ECO:0000256" key="2">
    <source>
        <dbReference type="ARBA" id="ARBA00022679"/>
    </source>
</evidence>
<keyword evidence="3 6" id="KW-0012">Acyltransferase</keyword>
<evidence type="ECO:0000256" key="4">
    <source>
        <dbReference type="SAM" id="Phobius"/>
    </source>
</evidence>
<dbReference type="CDD" id="cd07989">
    <property type="entry name" value="LPLAT_AGPAT-like"/>
    <property type="match status" value="1"/>
</dbReference>
<evidence type="ECO:0000259" key="5">
    <source>
        <dbReference type="SMART" id="SM00563"/>
    </source>
</evidence>
<keyword evidence="2 6" id="KW-0808">Transferase</keyword>
<dbReference type="EMBL" id="WNDQ01000034">
    <property type="protein sequence ID" value="KAF1020516.1"/>
    <property type="molecule type" value="Genomic_DNA"/>
</dbReference>
<dbReference type="AlphaFoldDB" id="A0A7V8FN18"/>
<dbReference type="Pfam" id="PF01553">
    <property type="entry name" value="Acyltransferase"/>
    <property type="match status" value="1"/>
</dbReference>
<dbReference type="PANTHER" id="PTHR10434">
    <property type="entry name" value="1-ACYL-SN-GLYCEROL-3-PHOSPHATE ACYLTRANSFERASE"/>
    <property type="match status" value="1"/>
</dbReference>
<name>A0A7V8FN18_9BURK</name>
<protein>
    <submittedName>
        <fullName evidence="6">1-acyl-sn-glycerol-3-phosphate acyltransferase</fullName>
    </submittedName>
</protein>
<proteinExistence type="predicted"/>
<dbReference type="GO" id="GO:0006654">
    <property type="term" value="P:phosphatidic acid biosynthetic process"/>
    <property type="evidence" value="ECO:0007669"/>
    <property type="project" value="TreeGrafter"/>
</dbReference>
<evidence type="ECO:0000313" key="7">
    <source>
        <dbReference type="Proteomes" id="UP000461670"/>
    </source>
</evidence>
<dbReference type="InterPro" id="IPR002123">
    <property type="entry name" value="Plipid/glycerol_acylTrfase"/>
</dbReference>
<reference evidence="7" key="1">
    <citation type="journal article" date="2020" name="MBio">
        <title>Horizontal gene transfer to a defensive symbiont with a reduced genome amongst a multipartite beetle microbiome.</title>
        <authorList>
            <person name="Waterworth S.C."/>
            <person name="Florez L.V."/>
            <person name="Rees E.R."/>
            <person name="Hertweck C."/>
            <person name="Kaltenpoth M."/>
            <person name="Kwan J.C."/>
        </authorList>
    </citation>
    <scope>NUCLEOTIDE SEQUENCE [LARGE SCALE GENOMIC DNA]</scope>
</reference>
<dbReference type="SUPFAM" id="SSF69593">
    <property type="entry name" value="Glycerol-3-phosphate (1)-acyltransferase"/>
    <property type="match status" value="1"/>
</dbReference>